<dbReference type="InterPro" id="IPR000683">
    <property type="entry name" value="Gfo/Idh/MocA-like_OxRdtase_N"/>
</dbReference>
<dbReference type="Proteomes" id="UP000186795">
    <property type="component" value="Unassembled WGS sequence"/>
</dbReference>
<evidence type="ECO:0000259" key="1">
    <source>
        <dbReference type="Pfam" id="PF01408"/>
    </source>
</evidence>
<sequence length="305" mass="35046">MKIGMVGMSRGNGHPYSFSAIINGYVESEMKKAGWQVIADYLSLQDPSEFGWDGVKVTHAWTQDINLTEQLCKTCFIPHPVHRLREMTDQVDAIIIARDDDESHYPLAWPFLEKGIPVFVDKPLSFNQKELSLLKPYLETGQLMSCSAMRYARELDLLRRQLPALGKIKLVQGTVVRSFEKYGIHLLEALFSLFPHTPISIFANEAHHQSFHMTLSDGSMWQLDALGHSFKTFHLQFWGTKKRIAVEITDHFTMFRRMLWRFIESVKSGKPVIPPQQTIDLMRLLISGAVSAREKRKVMIDEIQL</sequence>
<evidence type="ECO:0000313" key="3">
    <source>
        <dbReference type="Proteomes" id="UP000186795"/>
    </source>
</evidence>
<gene>
    <name evidence="2" type="ORF">SAMN05421790_1217</name>
</gene>
<organism evidence="2 3">
    <name type="scientific">Kroppenstedtia eburnea</name>
    <dbReference type="NCBI Taxonomy" id="714067"/>
    <lineage>
        <taxon>Bacteria</taxon>
        <taxon>Bacillati</taxon>
        <taxon>Bacillota</taxon>
        <taxon>Bacilli</taxon>
        <taxon>Bacillales</taxon>
        <taxon>Thermoactinomycetaceae</taxon>
        <taxon>Kroppenstedtia</taxon>
    </lineage>
</organism>
<dbReference type="SUPFAM" id="SSF51735">
    <property type="entry name" value="NAD(P)-binding Rossmann-fold domains"/>
    <property type="match status" value="1"/>
</dbReference>
<proteinExistence type="predicted"/>
<accession>A0A1N7Q8L1</accession>
<dbReference type="Gene3D" id="3.30.360.10">
    <property type="entry name" value="Dihydrodipicolinate Reductase, domain 2"/>
    <property type="match status" value="1"/>
</dbReference>
<name>A0A1N7Q8L1_9BACL</name>
<dbReference type="InterPro" id="IPR036291">
    <property type="entry name" value="NAD(P)-bd_dom_sf"/>
</dbReference>
<dbReference type="Gene3D" id="3.40.50.720">
    <property type="entry name" value="NAD(P)-binding Rossmann-like Domain"/>
    <property type="match status" value="1"/>
</dbReference>
<dbReference type="PANTHER" id="PTHR43708:SF4">
    <property type="entry name" value="OXIDOREDUCTASE YCEM-RELATED"/>
    <property type="match status" value="1"/>
</dbReference>
<dbReference type="Pfam" id="PF01408">
    <property type="entry name" value="GFO_IDH_MocA"/>
    <property type="match status" value="1"/>
</dbReference>
<feature type="domain" description="Gfo/Idh/MocA-like oxidoreductase N-terminal" evidence="1">
    <location>
        <begin position="54"/>
        <end position="134"/>
    </location>
</feature>
<protein>
    <submittedName>
        <fullName evidence="2">Predicted dehydrogenase</fullName>
    </submittedName>
</protein>
<dbReference type="EMBL" id="FTOD01000021">
    <property type="protein sequence ID" value="SIT19171.1"/>
    <property type="molecule type" value="Genomic_DNA"/>
</dbReference>
<keyword evidence="3" id="KW-1185">Reference proteome</keyword>
<reference evidence="3" key="1">
    <citation type="submission" date="2017-01" db="EMBL/GenBank/DDBJ databases">
        <authorList>
            <person name="Varghese N."/>
            <person name="Submissions S."/>
        </authorList>
    </citation>
    <scope>NUCLEOTIDE SEQUENCE [LARGE SCALE GENOMIC DNA]</scope>
    <source>
        <strain evidence="3">DSM 45196</strain>
    </source>
</reference>
<evidence type="ECO:0000313" key="2">
    <source>
        <dbReference type="EMBL" id="SIT19171.1"/>
    </source>
</evidence>
<dbReference type="InterPro" id="IPR051317">
    <property type="entry name" value="Gfo/Idh/MocA_oxidoreduct"/>
</dbReference>
<dbReference type="GO" id="GO:0000166">
    <property type="term" value="F:nucleotide binding"/>
    <property type="evidence" value="ECO:0007669"/>
    <property type="project" value="InterPro"/>
</dbReference>
<dbReference type="PANTHER" id="PTHR43708">
    <property type="entry name" value="CONSERVED EXPRESSED OXIDOREDUCTASE (EUROFUNG)"/>
    <property type="match status" value="1"/>
</dbReference>
<dbReference type="AlphaFoldDB" id="A0A1N7Q8L1"/>